<proteinExistence type="predicted"/>
<dbReference type="AlphaFoldDB" id="A0A0A9AYY5"/>
<reference evidence="1" key="1">
    <citation type="submission" date="2014-09" db="EMBL/GenBank/DDBJ databases">
        <authorList>
            <person name="Magalhaes I.L.F."/>
            <person name="Oliveira U."/>
            <person name="Santos F.R."/>
            <person name="Vidigal T.H.D.A."/>
            <person name="Brescovit A.D."/>
            <person name="Santos A.J."/>
        </authorList>
    </citation>
    <scope>NUCLEOTIDE SEQUENCE</scope>
    <source>
        <tissue evidence="1">Shoot tissue taken approximately 20 cm above the soil surface</tissue>
    </source>
</reference>
<dbReference type="EMBL" id="GBRH01241549">
    <property type="protein sequence ID" value="JAD56346.1"/>
    <property type="molecule type" value="Transcribed_RNA"/>
</dbReference>
<accession>A0A0A9AYY5</accession>
<sequence length="16" mass="1752">MLVLDVLQNTESGECT</sequence>
<organism evidence="1">
    <name type="scientific">Arundo donax</name>
    <name type="common">Giant reed</name>
    <name type="synonym">Donax arundinaceus</name>
    <dbReference type="NCBI Taxonomy" id="35708"/>
    <lineage>
        <taxon>Eukaryota</taxon>
        <taxon>Viridiplantae</taxon>
        <taxon>Streptophyta</taxon>
        <taxon>Embryophyta</taxon>
        <taxon>Tracheophyta</taxon>
        <taxon>Spermatophyta</taxon>
        <taxon>Magnoliopsida</taxon>
        <taxon>Liliopsida</taxon>
        <taxon>Poales</taxon>
        <taxon>Poaceae</taxon>
        <taxon>PACMAD clade</taxon>
        <taxon>Arundinoideae</taxon>
        <taxon>Arundineae</taxon>
        <taxon>Arundo</taxon>
    </lineage>
</organism>
<evidence type="ECO:0000313" key="1">
    <source>
        <dbReference type="EMBL" id="JAD56346.1"/>
    </source>
</evidence>
<name>A0A0A9AYY5_ARUDO</name>
<reference evidence="1" key="2">
    <citation type="journal article" date="2015" name="Data Brief">
        <title>Shoot transcriptome of the giant reed, Arundo donax.</title>
        <authorList>
            <person name="Barrero R.A."/>
            <person name="Guerrero F.D."/>
            <person name="Moolhuijzen P."/>
            <person name="Goolsby J.A."/>
            <person name="Tidwell J."/>
            <person name="Bellgard S.E."/>
            <person name="Bellgard M.I."/>
        </authorList>
    </citation>
    <scope>NUCLEOTIDE SEQUENCE</scope>
    <source>
        <tissue evidence="1">Shoot tissue taken approximately 20 cm above the soil surface</tissue>
    </source>
</reference>
<protein>
    <submittedName>
        <fullName evidence="1">Uncharacterized protein</fullName>
    </submittedName>
</protein>